<evidence type="ECO:0000256" key="1">
    <source>
        <dbReference type="ARBA" id="ARBA00023159"/>
    </source>
</evidence>
<dbReference type="GO" id="GO:0006281">
    <property type="term" value="P:DNA repair"/>
    <property type="evidence" value="ECO:0007669"/>
    <property type="project" value="InterPro"/>
</dbReference>
<comment type="caution">
    <text evidence="3">The sequence shown here is derived from an EMBL/GenBank/DDBJ whole genome shotgun (WGS) entry which is preliminary data.</text>
</comment>
<dbReference type="GO" id="GO:0006355">
    <property type="term" value="P:regulation of DNA-templated transcription"/>
    <property type="evidence" value="ECO:0007669"/>
    <property type="project" value="InterPro"/>
</dbReference>
<feature type="domain" description="Ada DNA repair metal-binding" evidence="2">
    <location>
        <begin position="10"/>
        <end position="40"/>
    </location>
</feature>
<sequence length="40" mass="4808">MKTTYRLTQKRWEAIQNNNTQFDGDFFYGVTTTKIFCRPS</sequence>
<accession>A0A4U3KWC7</accession>
<reference evidence="3 4" key="1">
    <citation type="submission" date="2019-02" db="EMBL/GenBank/DDBJ databases">
        <title>Bacteria dissemination in different level of health care in South Africa: the effectiveness of infections prevention and control.</title>
        <authorList>
            <person name="Shobo C."/>
            <person name="Amoako D.G."/>
            <person name="Allam M."/>
            <person name="Ismail A."/>
            <person name="Bester L.A."/>
            <person name="Essack S.Y."/>
        </authorList>
    </citation>
    <scope>NUCLEOTIDE SEQUENCE [LARGE SCALE GENOMIC DNA]</scope>
    <source>
        <strain evidence="3 4">2SIL2</strain>
    </source>
</reference>
<dbReference type="Proteomes" id="UP000305511">
    <property type="component" value="Unassembled WGS sequence"/>
</dbReference>
<evidence type="ECO:0000259" key="2">
    <source>
        <dbReference type="Pfam" id="PF02805"/>
    </source>
</evidence>
<name>A0A4U3KWC7_ENTFL</name>
<proteinExistence type="predicted"/>
<dbReference type="GO" id="GO:0008168">
    <property type="term" value="F:methyltransferase activity"/>
    <property type="evidence" value="ECO:0007669"/>
    <property type="project" value="InterPro"/>
</dbReference>
<gene>
    <name evidence="3" type="ORF">EY666_16470</name>
</gene>
<protein>
    <submittedName>
        <fullName evidence="3">AraC family transcriptional regulator</fullName>
    </submittedName>
</protein>
<organism evidence="3 4">
    <name type="scientific">Enterococcus faecalis</name>
    <name type="common">Streptococcus faecalis</name>
    <dbReference type="NCBI Taxonomy" id="1351"/>
    <lineage>
        <taxon>Bacteria</taxon>
        <taxon>Bacillati</taxon>
        <taxon>Bacillota</taxon>
        <taxon>Bacilli</taxon>
        <taxon>Lactobacillales</taxon>
        <taxon>Enterococcaceae</taxon>
        <taxon>Enterococcus</taxon>
    </lineage>
</organism>
<dbReference type="Gene3D" id="3.40.10.10">
    <property type="entry name" value="DNA Methylphosphotriester Repair Domain"/>
    <property type="match status" value="1"/>
</dbReference>
<dbReference type="GO" id="GO:0003677">
    <property type="term" value="F:DNA binding"/>
    <property type="evidence" value="ECO:0007669"/>
    <property type="project" value="InterPro"/>
</dbReference>
<dbReference type="InterPro" id="IPR004026">
    <property type="entry name" value="Ada_DNA_repair_Zn-bd"/>
</dbReference>
<dbReference type="SUPFAM" id="SSF57884">
    <property type="entry name" value="Ada DNA repair protein, N-terminal domain (N-Ada 10)"/>
    <property type="match status" value="1"/>
</dbReference>
<dbReference type="AlphaFoldDB" id="A0A4U3KWC7"/>
<feature type="non-terminal residue" evidence="3">
    <location>
        <position position="40"/>
    </location>
</feature>
<dbReference type="GO" id="GO:0008270">
    <property type="term" value="F:zinc ion binding"/>
    <property type="evidence" value="ECO:0007669"/>
    <property type="project" value="InterPro"/>
</dbReference>
<keyword evidence="1" id="KW-0010">Activator</keyword>
<dbReference type="Pfam" id="PF02805">
    <property type="entry name" value="Ada_Zn_binding"/>
    <property type="match status" value="1"/>
</dbReference>
<evidence type="ECO:0000313" key="3">
    <source>
        <dbReference type="EMBL" id="TKK65347.1"/>
    </source>
</evidence>
<dbReference type="InterPro" id="IPR035451">
    <property type="entry name" value="Ada-like_dom_sf"/>
</dbReference>
<evidence type="ECO:0000313" key="4">
    <source>
        <dbReference type="Proteomes" id="UP000305511"/>
    </source>
</evidence>
<dbReference type="EMBL" id="SIYF01000503">
    <property type="protein sequence ID" value="TKK65347.1"/>
    <property type="molecule type" value="Genomic_DNA"/>
</dbReference>